<evidence type="ECO:0000256" key="4">
    <source>
        <dbReference type="ARBA" id="ARBA00022490"/>
    </source>
</evidence>
<evidence type="ECO:0000256" key="10">
    <source>
        <dbReference type="RuleBase" id="RU000644"/>
    </source>
</evidence>
<dbReference type="InterPro" id="IPR015760">
    <property type="entry name" value="TIF_IF2"/>
</dbReference>
<comment type="similarity">
    <text evidence="2 9 10">Belongs to the TRAFAC class translation factor GTPase superfamily. Classic translation factor GTPase family. IF-2 subfamily.</text>
</comment>
<dbReference type="Pfam" id="PF00009">
    <property type="entry name" value="GTP_EFTU"/>
    <property type="match status" value="1"/>
</dbReference>
<dbReference type="FunFam" id="2.40.30.10:FF:000008">
    <property type="entry name" value="Translation initiation factor IF-2"/>
    <property type="match status" value="1"/>
</dbReference>
<accession>A0A2G6EBI8</accession>
<dbReference type="InterPro" id="IPR005225">
    <property type="entry name" value="Small_GTP-bd"/>
</dbReference>
<keyword evidence="6 9" id="KW-0547">Nucleotide-binding</keyword>
<dbReference type="CDD" id="cd01887">
    <property type="entry name" value="IF2_eIF5B"/>
    <property type="match status" value="1"/>
</dbReference>
<evidence type="ECO:0000256" key="3">
    <source>
        <dbReference type="ARBA" id="ARBA00020675"/>
    </source>
</evidence>
<dbReference type="CDD" id="cd03692">
    <property type="entry name" value="mtIF2_IVc"/>
    <property type="match status" value="1"/>
</dbReference>
<evidence type="ECO:0000256" key="1">
    <source>
        <dbReference type="ARBA" id="ARBA00004496"/>
    </source>
</evidence>
<dbReference type="EMBL" id="PDPS01000017">
    <property type="protein sequence ID" value="PID59404.1"/>
    <property type="molecule type" value="Genomic_DNA"/>
</dbReference>
<dbReference type="PANTHER" id="PTHR43381:SF5">
    <property type="entry name" value="TR-TYPE G DOMAIN-CONTAINING PROTEIN"/>
    <property type="match status" value="1"/>
</dbReference>
<evidence type="ECO:0000256" key="7">
    <source>
        <dbReference type="ARBA" id="ARBA00022917"/>
    </source>
</evidence>
<evidence type="ECO:0000256" key="5">
    <source>
        <dbReference type="ARBA" id="ARBA00022540"/>
    </source>
</evidence>
<dbReference type="FunFam" id="2.40.30.10:FF:000007">
    <property type="entry name" value="Translation initiation factor IF-2"/>
    <property type="match status" value="1"/>
</dbReference>
<evidence type="ECO:0000256" key="2">
    <source>
        <dbReference type="ARBA" id="ARBA00007733"/>
    </source>
</evidence>
<reference evidence="13 14" key="1">
    <citation type="submission" date="2017-10" db="EMBL/GenBank/DDBJ databases">
        <title>Novel microbial diversity and functional potential in the marine mammal oral microbiome.</title>
        <authorList>
            <person name="Dudek N.K."/>
            <person name="Sun C.L."/>
            <person name="Burstein D."/>
            <person name="Kantor R.S."/>
            <person name="Aliaga Goltsman D.S."/>
            <person name="Bik E.M."/>
            <person name="Thomas B.C."/>
            <person name="Banfield J.F."/>
            <person name="Relman D.A."/>
        </authorList>
    </citation>
    <scope>NUCLEOTIDE SEQUENCE [LARGE SCALE GENOMIC DNA]</scope>
    <source>
        <strain evidence="13">DOLZORAL124_49_17</strain>
    </source>
</reference>
<keyword evidence="4 9" id="KW-0963">Cytoplasm</keyword>
<dbReference type="InterPro" id="IPR023115">
    <property type="entry name" value="TIF_IF2_dom3"/>
</dbReference>
<comment type="caution">
    <text evidence="13">The sequence shown here is derived from an EMBL/GenBank/DDBJ whole genome shotgun (WGS) entry which is preliminary data.</text>
</comment>
<dbReference type="SUPFAM" id="SSF50447">
    <property type="entry name" value="Translation proteins"/>
    <property type="match status" value="2"/>
</dbReference>
<dbReference type="Pfam" id="PF22042">
    <property type="entry name" value="EF-G_D2"/>
    <property type="match status" value="1"/>
</dbReference>
<dbReference type="PANTHER" id="PTHR43381">
    <property type="entry name" value="TRANSLATION INITIATION FACTOR IF-2-RELATED"/>
    <property type="match status" value="1"/>
</dbReference>
<evidence type="ECO:0000259" key="12">
    <source>
        <dbReference type="PROSITE" id="PS51722"/>
    </source>
</evidence>
<dbReference type="HAMAP" id="MF_00100_B">
    <property type="entry name" value="IF_2_B"/>
    <property type="match status" value="1"/>
</dbReference>
<evidence type="ECO:0000256" key="8">
    <source>
        <dbReference type="ARBA" id="ARBA00023134"/>
    </source>
</evidence>
<dbReference type="Gene3D" id="2.40.30.10">
    <property type="entry name" value="Translation factors"/>
    <property type="match status" value="2"/>
</dbReference>
<keyword evidence="8 9" id="KW-0342">GTP-binding</keyword>
<evidence type="ECO:0000256" key="11">
    <source>
        <dbReference type="RuleBase" id="RU000645"/>
    </source>
</evidence>
<dbReference type="Proteomes" id="UP000229740">
    <property type="component" value="Unassembled WGS sequence"/>
</dbReference>
<evidence type="ECO:0000313" key="14">
    <source>
        <dbReference type="Proteomes" id="UP000229740"/>
    </source>
</evidence>
<dbReference type="GO" id="GO:0005525">
    <property type="term" value="F:GTP binding"/>
    <property type="evidence" value="ECO:0007669"/>
    <property type="project" value="UniProtKB-KW"/>
</dbReference>
<comment type="caution">
    <text evidence="9">Lacks conserved residue(s) required for the propagation of feature annotation.</text>
</comment>
<dbReference type="NCBIfam" id="TIGR00231">
    <property type="entry name" value="small_GTP"/>
    <property type="match status" value="1"/>
</dbReference>
<dbReference type="InterPro" id="IPR053905">
    <property type="entry name" value="EF-G-like_DII"/>
</dbReference>
<dbReference type="InterPro" id="IPR036925">
    <property type="entry name" value="TIF_IF2_dom3_sf"/>
</dbReference>
<dbReference type="SUPFAM" id="SSF52156">
    <property type="entry name" value="Initiation factor IF2/eIF5b, domain 3"/>
    <property type="match status" value="1"/>
</dbReference>
<keyword evidence="7 9" id="KW-0648">Protein biosynthesis</keyword>
<dbReference type="PROSITE" id="PS01176">
    <property type="entry name" value="IF2"/>
    <property type="match status" value="1"/>
</dbReference>
<gene>
    <name evidence="9" type="primary">infB</name>
    <name evidence="13" type="ORF">CSB45_00905</name>
</gene>
<dbReference type="GO" id="GO:0005829">
    <property type="term" value="C:cytosol"/>
    <property type="evidence" value="ECO:0007669"/>
    <property type="project" value="TreeGrafter"/>
</dbReference>
<evidence type="ECO:0000313" key="13">
    <source>
        <dbReference type="EMBL" id="PID59404.1"/>
    </source>
</evidence>
<comment type="function">
    <text evidence="9 10">One of the essential components for the initiation of protein synthesis. Protects formylmethionyl-tRNA from spontaneous hydrolysis and promotes its binding to the 30S ribosomal subunits. Also involved in the hydrolysis of GTP during the formation of the 70S ribosomal complex.</text>
</comment>
<dbReference type="InterPro" id="IPR009000">
    <property type="entry name" value="Transl_B-barrel_sf"/>
</dbReference>
<comment type="subcellular location">
    <subcellularLocation>
        <location evidence="1 9 11">Cytoplasm</location>
    </subcellularLocation>
</comment>
<protein>
    <recommendedName>
        <fullName evidence="3 9">Translation initiation factor IF-2</fullName>
    </recommendedName>
</protein>
<name>A0A2G6EBI8_9BACT</name>
<dbReference type="NCBIfam" id="TIGR00487">
    <property type="entry name" value="IF-2"/>
    <property type="match status" value="1"/>
</dbReference>
<dbReference type="InterPro" id="IPR044145">
    <property type="entry name" value="IF2_II"/>
</dbReference>
<feature type="binding site" evidence="9">
    <location>
        <begin position="102"/>
        <end position="105"/>
    </location>
    <ligand>
        <name>GTP</name>
        <dbReference type="ChEBI" id="CHEBI:37565"/>
    </ligand>
</feature>
<dbReference type="AlphaFoldDB" id="A0A2G6EBI8"/>
<organism evidence="13 14">
    <name type="scientific">candidate division KSB3 bacterium</name>
    <dbReference type="NCBI Taxonomy" id="2044937"/>
    <lineage>
        <taxon>Bacteria</taxon>
        <taxon>candidate division KSB3</taxon>
    </lineage>
</organism>
<dbReference type="InterPro" id="IPR000178">
    <property type="entry name" value="TF_IF2_bacterial-like"/>
</dbReference>
<dbReference type="FunFam" id="3.40.50.300:FF:000019">
    <property type="entry name" value="Translation initiation factor IF-2"/>
    <property type="match status" value="1"/>
</dbReference>
<dbReference type="Gene3D" id="3.40.50.300">
    <property type="entry name" value="P-loop containing nucleotide triphosphate hydrolases"/>
    <property type="match status" value="1"/>
</dbReference>
<dbReference type="CDD" id="cd03702">
    <property type="entry name" value="IF2_mtIF2_II"/>
    <property type="match status" value="1"/>
</dbReference>
<feature type="binding site" evidence="9">
    <location>
        <begin position="48"/>
        <end position="52"/>
    </location>
    <ligand>
        <name>GTP</name>
        <dbReference type="ChEBI" id="CHEBI:37565"/>
    </ligand>
</feature>
<evidence type="ECO:0000256" key="6">
    <source>
        <dbReference type="ARBA" id="ARBA00022741"/>
    </source>
</evidence>
<dbReference type="InterPro" id="IPR027417">
    <property type="entry name" value="P-loop_NTPase"/>
</dbReference>
<dbReference type="FunFam" id="3.40.50.10050:FF:000001">
    <property type="entry name" value="Translation initiation factor IF-2"/>
    <property type="match status" value="1"/>
</dbReference>
<dbReference type="GO" id="GO:0003924">
    <property type="term" value="F:GTPase activity"/>
    <property type="evidence" value="ECO:0007669"/>
    <property type="project" value="UniProtKB-UniRule"/>
</dbReference>
<dbReference type="Gene3D" id="3.40.50.10050">
    <property type="entry name" value="Translation initiation factor IF- 2, domain 3"/>
    <property type="match status" value="1"/>
</dbReference>
<dbReference type="GO" id="GO:0003743">
    <property type="term" value="F:translation initiation factor activity"/>
    <property type="evidence" value="ECO:0007669"/>
    <property type="project" value="UniProtKB-UniRule"/>
</dbReference>
<proteinExistence type="inferred from homology"/>
<sequence>MGHVDHGKTSILDAIRKTDVAEGEAGGITQHIGAYHVRSGAGDVTFVDTPGHAAFTEMRSRGAQVTDLVILVVAADDGVMEQTKEAISHAQAADVPILVAVNKIDKENADPDRVKRELSDYDLIPEEWGGTTIFCETSAKGNIGIDNLMESIQLMAEMLELQADKKRHAKGRVIEAKLDKGRGAVATVLVQEGTLRVGETFVVGLHSGRVRAMVDERNRTVESAGPSIPVEVQGLSGVPQAGDEFIVVTDEKMAKSVSQARAMKAREKELGANAKISLDKLFEKMNQDDVQELRVIIRSDVQGTLEAFAKAAEELSTKDIKVRVLHEGTGAITDSDILLASASEAIIIGFNVRPTVKVKELAERESVDVRSYDVIYHALDDIRKAMVGMLEPTYEEDVIGTAEVRDTFSVPKVGTIAGCGVIEGKIQRNAGVRVLREGVVIYTGKISSLRRFKDDVKEVASGYECGIGVENFNDIKVGDHLEAFVMLEIEATLE</sequence>
<keyword evidence="5 9" id="KW-0396">Initiation factor</keyword>
<dbReference type="InterPro" id="IPR004161">
    <property type="entry name" value="EFTu-like_2"/>
</dbReference>
<feature type="binding site" evidence="9">
    <location>
        <begin position="2"/>
        <end position="9"/>
    </location>
    <ligand>
        <name>GTP</name>
        <dbReference type="ChEBI" id="CHEBI:37565"/>
    </ligand>
</feature>
<evidence type="ECO:0000256" key="9">
    <source>
        <dbReference type="HAMAP-Rule" id="MF_00100"/>
    </source>
</evidence>
<dbReference type="SUPFAM" id="SSF52540">
    <property type="entry name" value="P-loop containing nucleoside triphosphate hydrolases"/>
    <property type="match status" value="1"/>
</dbReference>
<feature type="domain" description="Tr-type G" evidence="12">
    <location>
        <begin position="1"/>
        <end position="162"/>
    </location>
</feature>
<dbReference type="Pfam" id="PF03144">
    <property type="entry name" value="GTP_EFTU_D2"/>
    <property type="match status" value="1"/>
</dbReference>
<dbReference type="Pfam" id="PF11987">
    <property type="entry name" value="IF-2"/>
    <property type="match status" value="1"/>
</dbReference>
<dbReference type="PROSITE" id="PS51722">
    <property type="entry name" value="G_TR_2"/>
    <property type="match status" value="1"/>
</dbReference>
<dbReference type="InterPro" id="IPR000795">
    <property type="entry name" value="T_Tr_GTP-bd_dom"/>
</dbReference>